<dbReference type="CDD" id="cd06662">
    <property type="entry name" value="SURF1"/>
    <property type="match status" value="1"/>
</dbReference>
<evidence type="ECO:0000256" key="2">
    <source>
        <dbReference type="ARBA" id="ARBA00007165"/>
    </source>
</evidence>
<dbReference type="AlphaFoldDB" id="A0A1W6NXK5"/>
<accession>A0A1W6NXK5</accession>
<comment type="subcellular location">
    <subcellularLocation>
        <location evidence="6">Cell membrane</location>
        <topology evidence="6">Multi-pass membrane protein</topology>
    </subcellularLocation>
    <subcellularLocation>
        <location evidence="1">Membrane</location>
    </subcellularLocation>
</comment>
<dbReference type="InterPro" id="IPR045214">
    <property type="entry name" value="Surf1/Surf4"/>
</dbReference>
<evidence type="ECO:0000313" key="7">
    <source>
        <dbReference type="EMBL" id="ARO13921.1"/>
    </source>
</evidence>
<dbReference type="KEGG" id="kro:BVG79_00569"/>
<organism evidence="7 8">
    <name type="scientific">Ketogulonicigenium robustum</name>
    <dbReference type="NCBI Taxonomy" id="92947"/>
    <lineage>
        <taxon>Bacteria</taxon>
        <taxon>Pseudomonadati</taxon>
        <taxon>Pseudomonadota</taxon>
        <taxon>Alphaproteobacteria</taxon>
        <taxon>Rhodobacterales</taxon>
        <taxon>Roseobacteraceae</taxon>
        <taxon>Ketogulonicigenium</taxon>
    </lineage>
</organism>
<dbReference type="OrthoDB" id="6079986at2"/>
<keyword evidence="4 6" id="KW-1133">Transmembrane helix</keyword>
<dbReference type="GO" id="GO:0005886">
    <property type="term" value="C:plasma membrane"/>
    <property type="evidence" value="ECO:0007669"/>
    <property type="project" value="UniProtKB-SubCell"/>
</dbReference>
<dbReference type="PANTHER" id="PTHR23427:SF2">
    <property type="entry name" value="SURFEIT LOCUS PROTEIN 1"/>
    <property type="match status" value="1"/>
</dbReference>
<keyword evidence="6" id="KW-1003">Cell membrane</keyword>
<proteinExistence type="inferred from homology"/>
<dbReference type="RefSeq" id="WP_085785552.1">
    <property type="nucleotide sequence ID" value="NZ_CP019937.1"/>
</dbReference>
<evidence type="ECO:0000256" key="6">
    <source>
        <dbReference type="RuleBase" id="RU363076"/>
    </source>
</evidence>
<dbReference type="PROSITE" id="PS50895">
    <property type="entry name" value="SURF1"/>
    <property type="match status" value="1"/>
</dbReference>
<dbReference type="Proteomes" id="UP000242447">
    <property type="component" value="Chromosome"/>
</dbReference>
<gene>
    <name evidence="7" type="primary">surF</name>
    <name evidence="7" type="ORF">BVG79_00569</name>
</gene>
<dbReference type="STRING" id="92947.BVG79_00569"/>
<dbReference type="Pfam" id="PF02104">
    <property type="entry name" value="SURF1"/>
    <property type="match status" value="1"/>
</dbReference>
<keyword evidence="8" id="KW-1185">Reference proteome</keyword>
<evidence type="ECO:0000256" key="3">
    <source>
        <dbReference type="ARBA" id="ARBA00022692"/>
    </source>
</evidence>
<sequence>MGSFSRKFWFSLIFGLGGFSILIGLGVWQMERLIWKEAILDEIGARIAAPPVALPENPDPSTDTRLSVHVEGELPGQQLFVFAPLDGAGYRIIAVMVTDDQRRIMVDLGFVPQDRKTAPYVADEVTVTGNVHWPVEVDGFTPAPEGDVWYARDVPAMAEALKTEPVLVIARSVSPALPPIPAPITVEGIANNHFGYAMTWFTLAIIWVVMTGGFIWRGVHTVKKD</sequence>
<evidence type="ECO:0000256" key="1">
    <source>
        <dbReference type="ARBA" id="ARBA00004370"/>
    </source>
</evidence>
<comment type="similarity">
    <text evidence="2 6">Belongs to the SURF1 family.</text>
</comment>
<protein>
    <recommendedName>
        <fullName evidence="6">SURF1-like protein</fullName>
    </recommendedName>
</protein>
<reference evidence="7 8" key="1">
    <citation type="submission" date="2017-02" db="EMBL/GenBank/DDBJ databases">
        <title>Ketogulonicigenium robustum SPU B003 Genome sequencing and assembly.</title>
        <authorList>
            <person name="Li Y."/>
            <person name="Liu L."/>
            <person name="Wang C."/>
            <person name="Zhang M."/>
            <person name="Zhang T."/>
            <person name="Zhang Y."/>
        </authorList>
    </citation>
    <scope>NUCLEOTIDE SEQUENCE [LARGE SCALE GENOMIC DNA]</scope>
    <source>
        <strain evidence="7 8">SPU_B003</strain>
    </source>
</reference>
<evidence type="ECO:0000256" key="4">
    <source>
        <dbReference type="ARBA" id="ARBA00022989"/>
    </source>
</evidence>
<feature type="transmembrane region" description="Helical" evidence="6">
    <location>
        <begin position="194"/>
        <end position="216"/>
    </location>
</feature>
<dbReference type="PANTHER" id="PTHR23427">
    <property type="entry name" value="SURFEIT LOCUS PROTEIN"/>
    <property type="match status" value="1"/>
</dbReference>
<keyword evidence="5 6" id="KW-0472">Membrane</keyword>
<dbReference type="InterPro" id="IPR002994">
    <property type="entry name" value="Surf1/Shy1"/>
</dbReference>
<dbReference type="EMBL" id="CP019937">
    <property type="protein sequence ID" value="ARO13921.1"/>
    <property type="molecule type" value="Genomic_DNA"/>
</dbReference>
<name>A0A1W6NXK5_9RHOB</name>
<evidence type="ECO:0000256" key="5">
    <source>
        <dbReference type="ARBA" id="ARBA00023136"/>
    </source>
</evidence>
<keyword evidence="3 6" id="KW-0812">Transmembrane</keyword>
<evidence type="ECO:0000313" key="8">
    <source>
        <dbReference type="Proteomes" id="UP000242447"/>
    </source>
</evidence>
<feature type="transmembrane region" description="Helical" evidence="6">
    <location>
        <begin position="7"/>
        <end position="28"/>
    </location>
</feature>